<dbReference type="EnsemblMetazoa" id="AMAM022924-RA">
    <property type="protein sequence ID" value="AMAM022924-PA"/>
    <property type="gene ID" value="AMAM022924"/>
</dbReference>
<name>A0A182TAI2_9DIPT</name>
<sequence length="144" mass="16101">MATVFDGEWYHHANDGNRRGLPPKQCTALAHRQQQQQELPPQQPIGGTLGTHQTHHHHQVPVQILQTVPTAAPPIVDPLPLCLDANGTYLCTSYNPRCYIIQKVSVCANELIDRLARLSLSGFCLRYLKAPEGMQCFFFDATAR</sequence>
<evidence type="ECO:0000313" key="2">
    <source>
        <dbReference type="EnsemblMetazoa" id="AMAM022924-PA"/>
    </source>
</evidence>
<evidence type="ECO:0000313" key="3">
    <source>
        <dbReference type="Proteomes" id="UP000075901"/>
    </source>
</evidence>
<dbReference type="AlphaFoldDB" id="A0A182TAI2"/>
<keyword evidence="3" id="KW-1185">Reference proteome</keyword>
<protein>
    <submittedName>
        <fullName evidence="2">Uncharacterized protein</fullName>
    </submittedName>
</protein>
<evidence type="ECO:0000256" key="1">
    <source>
        <dbReference type="SAM" id="MobiDB-lite"/>
    </source>
</evidence>
<reference evidence="3" key="1">
    <citation type="submission" date="2013-09" db="EMBL/GenBank/DDBJ databases">
        <title>The Genome Sequence of Anopheles maculatus species B.</title>
        <authorList>
            <consortium name="The Broad Institute Genomics Platform"/>
            <person name="Neafsey D.E."/>
            <person name="Besansky N."/>
            <person name="Howell P."/>
            <person name="Walton C."/>
            <person name="Young S.K."/>
            <person name="Zeng Q."/>
            <person name="Gargeya S."/>
            <person name="Fitzgerald M."/>
            <person name="Haas B."/>
            <person name="Abouelleil A."/>
            <person name="Allen A.W."/>
            <person name="Alvarado L."/>
            <person name="Arachchi H.M."/>
            <person name="Berlin A.M."/>
            <person name="Chapman S.B."/>
            <person name="Gainer-Dewar J."/>
            <person name="Goldberg J."/>
            <person name="Griggs A."/>
            <person name="Gujja S."/>
            <person name="Hansen M."/>
            <person name="Howarth C."/>
            <person name="Imamovic A."/>
            <person name="Ireland A."/>
            <person name="Larimer J."/>
            <person name="McCowan C."/>
            <person name="Murphy C."/>
            <person name="Pearson M."/>
            <person name="Poon T.W."/>
            <person name="Priest M."/>
            <person name="Roberts A."/>
            <person name="Saif S."/>
            <person name="Shea T."/>
            <person name="Sisk P."/>
            <person name="Sykes S."/>
            <person name="Wortman J."/>
            <person name="Nusbaum C."/>
            <person name="Birren B."/>
        </authorList>
    </citation>
    <scope>NUCLEOTIDE SEQUENCE [LARGE SCALE GENOMIC DNA]</scope>
    <source>
        <strain evidence="3">maculatus3</strain>
    </source>
</reference>
<proteinExistence type="predicted"/>
<reference evidence="2" key="2">
    <citation type="submission" date="2020-05" db="UniProtKB">
        <authorList>
            <consortium name="EnsemblMetazoa"/>
        </authorList>
    </citation>
    <scope>IDENTIFICATION</scope>
    <source>
        <strain evidence="2">maculatus3</strain>
    </source>
</reference>
<organism evidence="2 3">
    <name type="scientific">Anopheles maculatus</name>
    <dbReference type="NCBI Taxonomy" id="74869"/>
    <lineage>
        <taxon>Eukaryota</taxon>
        <taxon>Metazoa</taxon>
        <taxon>Ecdysozoa</taxon>
        <taxon>Arthropoda</taxon>
        <taxon>Hexapoda</taxon>
        <taxon>Insecta</taxon>
        <taxon>Pterygota</taxon>
        <taxon>Neoptera</taxon>
        <taxon>Endopterygota</taxon>
        <taxon>Diptera</taxon>
        <taxon>Nematocera</taxon>
        <taxon>Culicoidea</taxon>
        <taxon>Culicidae</taxon>
        <taxon>Anophelinae</taxon>
        <taxon>Anopheles</taxon>
        <taxon>Anopheles maculatus group</taxon>
    </lineage>
</organism>
<dbReference type="VEuPathDB" id="VectorBase:AMAM022924"/>
<accession>A0A182TAI2</accession>
<dbReference type="Proteomes" id="UP000075901">
    <property type="component" value="Unassembled WGS sequence"/>
</dbReference>
<feature type="region of interest" description="Disordered" evidence="1">
    <location>
        <begin position="32"/>
        <end position="53"/>
    </location>
</feature>